<dbReference type="PANTHER" id="PTHR28634:SF1">
    <property type="entry name" value="ZINC FINGER B-BOX DOMAIN-CONTAINING PROTEIN 1"/>
    <property type="match status" value="1"/>
</dbReference>
<accession>A0A8K9XF99</accession>
<feature type="compositionally biased region" description="Low complexity" evidence="5">
    <location>
        <begin position="866"/>
        <end position="878"/>
    </location>
</feature>
<feature type="compositionally biased region" description="Low complexity" evidence="5">
    <location>
        <begin position="548"/>
        <end position="616"/>
    </location>
</feature>
<keyword evidence="1 3" id="KW-0479">Metal-binding</keyword>
<dbReference type="GO" id="GO:0008270">
    <property type="term" value="F:zinc ion binding"/>
    <property type="evidence" value="ECO:0007669"/>
    <property type="project" value="UniProtKB-KW"/>
</dbReference>
<evidence type="ECO:0000256" key="4">
    <source>
        <dbReference type="SAM" id="Coils"/>
    </source>
</evidence>
<feature type="compositionally biased region" description="Low complexity" evidence="5">
    <location>
        <begin position="646"/>
        <end position="667"/>
    </location>
</feature>
<feature type="compositionally biased region" description="Low complexity" evidence="5">
    <location>
        <begin position="1095"/>
        <end position="1109"/>
    </location>
</feature>
<keyword evidence="4" id="KW-0175">Coiled coil</keyword>
<feature type="region of interest" description="Disordered" evidence="5">
    <location>
        <begin position="1081"/>
        <end position="1123"/>
    </location>
</feature>
<dbReference type="GeneTree" id="ENSGT00940000167407"/>
<evidence type="ECO:0000256" key="2">
    <source>
        <dbReference type="ARBA" id="ARBA00022833"/>
    </source>
</evidence>
<keyword evidence="2" id="KW-0862">Zinc</keyword>
<sequence>MNLNDFVVISNKPKSVKLNARNLRELRMETVTLAQESKDMEDRLQQLRESMSREKEERERLGGFRWKSGQAGAVNNHCAKRNKESGLQKLSAGKVKIRLLKDQPQPEVCRVGEKEKATAVLSGGHVSSSKTRLRGKVCGQCEARAAGLTCAECGEDYCVGCFAKFHQKGALKLHRMIPIQTEIQTSVSTLDVVSHFQRQVQPNPKSDSQMAGRGGGARGPERRTQAAPAVTHTHNAQGSQVLVVNPLGEEEEEFDELEDEEEKEMLTTSLLGGQYDEEESALSFQEALRQWRGERREGGERGDAIWRPFQARTVSVEVMGTQSDLSNSGAERGPVKVEFTQHSLSYMDRLLIKRHRRKPMEAYQPVSSLISVQSSPTHTLTAEDVELRRYCASLFAVSSCGGSAEPEPSPGSCLSIEELDEETVRDRGFVTEQKAEDNTKQEEVNAIGGPNLSHNALSQGAMLSGSPVTWSPRPPLVSKVGTTQIPQPDHTSVRSPRSTTASPQPRGPKTPGSSTKTPAKSTRTDCSYNLHQSTLDPSSPSPSPSTPNPELLSAGPPFSLSPSPPSLHSLRSTSSLSPSPPSLHSLRSPSSLSPSPPSLHSLRSTFTLSPSSLLEPESPPLPKGLQASRFIYPKHLRDRLSPPKPVSLKSQSSPSPSLSSALPYSQSPRKRLSSRSQNTKPPSDPLSPVSPGSPASYRSPPKPLSTMSTPSPPDALSSRKVWIPSQKEPLSTMPTPSPPDALSSRKVWIPSQEEPLSTMPTPSPPDALSSRKVWIPSQEEPLSTMPTPSPPDALSSRKVWIPSQEEPLSTMPTPSPPDALSSRKVWIPSQEEPLSTMPTPSPPDALSSRKVWIPSQEEPLSTQSAMSSHPSPSLSLMSDPPPHSSDTLTNYSSQQTPRALSGSRIRKSHSPALFPRMPATDVDMESSSDSPGLTPCEEDSSDEEMKMDGCLEEWGGSAEHRCSTFLSPTLLPEGSPVFLTALDPEPETGELVPEPSMALRAVAQREPSEAQSFCGLEGFLILMDLGSPQPSPRPTHSHPDTQDSVHTLTTDNWMPCSSFRGCAEEHLVTTVMMNSLSHIATPTRRGASSGQGLYTSGRSTPRLSSRPTSALSRPVSGTMSHPVSRPLSRAAKEILDVCLVDQTGCEDPDLEQDIDTQALSSLVEEFRLMATDSDLYQVSTSAGGGAEKEGRVRRRGSFRGLLLQLTAMKSDKTLRYPL</sequence>
<feature type="compositionally biased region" description="Polar residues" evidence="5">
    <location>
        <begin position="1081"/>
        <end position="1094"/>
    </location>
</feature>
<dbReference type="AlphaFoldDB" id="A0A8K9XF99"/>
<evidence type="ECO:0000256" key="1">
    <source>
        <dbReference type="ARBA" id="ARBA00022771"/>
    </source>
</evidence>
<feature type="region of interest" description="Disordered" evidence="5">
    <location>
        <begin position="1025"/>
        <end position="1046"/>
    </location>
</feature>
<dbReference type="PROSITE" id="PS50119">
    <property type="entry name" value="ZF_BBOX"/>
    <property type="match status" value="1"/>
</dbReference>
<evidence type="ECO:0000256" key="5">
    <source>
        <dbReference type="SAM" id="MobiDB-lite"/>
    </source>
</evidence>
<dbReference type="Ensembl" id="ENSOMYT00000140489.1">
    <property type="protein sequence ID" value="ENSOMYP00000132637.1"/>
    <property type="gene ID" value="ENSOMYG00000059813.1"/>
</dbReference>
<dbReference type="InterPro" id="IPR037688">
    <property type="entry name" value="ZBBX"/>
</dbReference>
<keyword evidence="1 3" id="KW-0863">Zinc-finger</keyword>
<dbReference type="Pfam" id="PF22586">
    <property type="entry name" value="ANCHR-like_BBOX"/>
    <property type="match status" value="1"/>
</dbReference>
<feature type="compositionally biased region" description="Polar residues" evidence="5">
    <location>
        <begin position="480"/>
        <end position="503"/>
    </location>
</feature>
<feature type="compositionally biased region" description="Polar residues" evidence="5">
    <location>
        <begin position="511"/>
        <end position="532"/>
    </location>
</feature>
<evidence type="ECO:0000259" key="6">
    <source>
        <dbReference type="PROSITE" id="PS50119"/>
    </source>
</evidence>
<feature type="compositionally biased region" description="Polar residues" evidence="5">
    <location>
        <begin position="887"/>
        <end position="898"/>
    </location>
</feature>
<feature type="compositionally biased region" description="Polar residues" evidence="5">
    <location>
        <begin position="198"/>
        <end position="209"/>
    </location>
</feature>
<proteinExistence type="predicted"/>
<reference evidence="7" key="3">
    <citation type="submission" date="2025-09" db="UniProtKB">
        <authorList>
            <consortium name="Ensembl"/>
        </authorList>
    </citation>
    <scope>IDENTIFICATION</scope>
</reference>
<evidence type="ECO:0000313" key="8">
    <source>
        <dbReference type="Proteomes" id="UP000694395"/>
    </source>
</evidence>
<dbReference type="InterPro" id="IPR000315">
    <property type="entry name" value="Znf_B-box"/>
</dbReference>
<feature type="region of interest" description="Disordered" evidence="5">
    <location>
        <begin position="431"/>
        <end position="941"/>
    </location>
</feature>
<protein>
    <recommendedName>
        <fullName evidence="6">B box-type domain-containing protein</fullName>
    </recommendedName>
</protein>
<feature type="coiled-coil region" evidence="4">
    <location>
        <begin position="23"/>
        <end position="57"/>
    </location>
</feature>
<evidence type="ECO:0000313" key="7">
    <source>
        <dbReference type="Ensembl" id="ENSOMYP00000132637.1"/>
    </source>
</evidence>
<feature type="domain" description="B box-type" evidence="6">
    <location>
        <begin position="133"/>
        <end position="179"/>
    </location>
</feature>
<dbReference type="CDD" id="cd19818">
    <property type="entry name" value="Bbox1_ZBBX"/>
    <property type="match status" value="1"/>
</dbReference>
<evidence type="ECO:0000256" key="3">
    <source>
        <dbReference type="PROSITE-ProRule" id="PRU00024"/>
    </source>
</evidence>
<feature type="region of interest" description="Disordered" evidence="5">
    <location>
        <begin position="198"/>
        <end position="232"/>
    </location>
</feature>
<reference evidence="7" key="2">
    <citation type="submission" date="2025-08" db="UniProtKB">
        <authorList>
            <consortium name="Ensembl"/>
        </authorList>
    </citation>
    <scope>IDENTIFICATION</scope>
</reference>
<name>A0A8K9XF99_ONCMY</name>
<dbReference type="Proteomes" id="UP000694395">
    <property type="component" value="Chromosome 24"/>
</dbReference>
<reference evidence="7" key="1">
    <citation type="submission" date="2020-07" db="EMBL/GenBank/DDBJ databases">
        <title>A long reads based de novo assembly of the rainbow trout Arlee double haploid line genome.</title>
        <authorList>
            <person name="Gao G."/>
            <person name="Palti Y."/>
        </authorList>
    </citation>
    <scope>NUCLEOTIDE SEQUENCE [LARGE SCALE GENOMIC DNA]</scope>
</reference>
<dbReference type="PANTHER" id="PTHR28634">
    <property type="entry name" value="ZINC FINGER B-BOX DOMAIN-CONTAINING PROTEIN 1"/>
    <property type="match status" value="1"/>
</dbReference>
<organism evidence="7 8">
    <name type="scientific">Oncorhynchus mykiss</name>
    <name type="common">Rainbow trout</name>
    <name type="synonym">Salmo gairdneri</name>
    <dbReference type="NCBI Taxonomy" id="8022"/>
    <lineage>
        <taxon>Eukaryota</taxon>
        <taxon>Metazoa</taxon>
        <taxon>Chordata</taxon>
        <taxon>Craniata</taxon>
        <taxon>Vertebrata</taxon>
        <taxon>Euteleostomi</taxon>
        <taxon>Actinopterygii</taxon>
        <taxon>Neopterygii</taxon>
        <taxon>Teleostei</taxon>
        <taxon>Protacanthopterygii</taxon>
        <taxon>Salmoniformes</taxon>
        <taxon>Salmonidae</taxon>
        <taxon>Salmoninae</taxon>
        <taxon>Oncorhynchus</taxon>
    </lineage>
</organism>
<keyword evidence="8" id="KW-1185">Reference proteome</keyword>
<feature type="compositionally biased region" description="Basic and acidic residues" evidence="5">
    <location>
        <begin position="431"/>
        <end position="443"/>
    </location>
</feature>